<dbReference type="EMBL" id="JAVFKD010000012">
    <property type="protein sequence ID" value="KAK5992064.1"/>
    <property type="molecule type" value="Genomic_DNA"/>
</dbReference>
<reference evidence="2 3" key="1">
    <citation type="submission" date="2024-01" db="EMBL/GenBank/DDBJ databases">
        <title>Complete genome of Cladobotryum mycophilum ATHUM6906.</title>
        <authorList>
            <person name="Christinaki A.C."/>
            <person name="Myridakis A.I."/>
            <person name="Kouvelis V.N."/>
        </authorList>
    </citation>
    <scope>NUCLEOTIDE SEQUENCE [LARGE SCALE GENOMIC DNA]</scope>
    <source>
        <strain evidence="2 3">ATHUM6906</strain>
    </source>
</reference>
<keyword evidence="3" id="KW-1185">Reference proteome</keyword>
<organism evidence="2 3">
    <name type="scientific">Cladobotryum mycophilum</name>
    <dbReference type="NCBI Taxonomy" id="491253"/>
    <lineage>
        <taxon>Eukaryota</taxon>
        <taxon>Fungi</taxon>
        <taxon>Dikarya</taxon>
        <taxon>Ascomycota</taxon>
        <taxon>Pezizomycotina</taxon>
        <taxon>Sordariomycetes</taxon>
        <taxon>Hypocreomycetidae</taxon>
        <taxon>Hypocreales</taxon>
        <taxon>Hypocreaceae</taxon>
        <taxon>Cladobotryum</taxon>
    </lineage>
</organism>
<proteinExistence type="predicted"/>
<evidence type="ECO:0000256" key="1">
    <source>
        <dbReference type="SAM" id="SignalP"/>
    </source>
</evidence>
<dbReference type="Proteomes" id="UP001338125">
    <property type="component" value="Unassembled WGS sequence"/>
</dbReference>
<feature type="chain" id="PRO_5046891796" evidence="1">
    <location>
        <begin position="21"/>
        <end position="182"/>
    </location>
</feature>
<accession>A0ABR0SIR3</accession>
<keyword evidence="1" id="KW-0732">Signal</keyword>
<protein>
    <submittedName>
        <fullName evidence="2">Uncharacterized protein</fullName>
    </submittedName>
</protein>
<comment type="caution">
    <text evidence="2">The sequence shown here is derived from an EMBL/GenBank/DDBJ whole genome shotgun (WGS) entry which is preliminary data.</text>
</comment>
<name>A0ABR0SIR3_9HYPO</name>
<feature type="signal peptide" evidence="1">
    <location>
        <begin position="1"/>
        <end position="20"/>
    </location>
</feature>
<sequence>MRSVAAFSVVAAALAGFSSACSTPGNFIVTFYGWPDNDPPGPGTAHNCGGRNFKAGGSGSFGDPITLATAPGELNVCETVYLPFLKKYARYEDDCAQCKSDWSHGQGHIDIWTGSNSKGGGQTQINCENRLTPGGRFSIVRQPPPTSKSIPPLSSFLLAPVILVTSTLATRPTARLPLSIYN</sequence>
<dbReference type="PROSITE" id="PS51257">
    <property type="entry name" value="PROKAR_LIPOPROTEIN"/>
    <property type="match status" value="1"/>
</dbReference>
<gene>
    <name evidence="2" type="ORF">PT974_05461</name>
</gene>
<evidence type="ECO:0000313" key="3">
    <source>
        <dbReference type="Proteomes" id="UP001338125"/>
    </source>
</evidence>
<evidence type="ECO:0000313" key="2">
    <source>
        <dbReference type="EMBL" id="KAK5992064.1"/>
    </source>
</evidence>